<evidence type="ECO:0000256" key="1">
    <source>
        <dbReference type="ARBA" id="ARBA00001911"/>
    </source>
</evidence>
<reference evidence="9 10" key="1">
    <citation type="submission" date="2019-02" db="EMBL/GenBank/DDBJ databases">
        <title>Deep-cultivation of Planctomycetes and their phenomic and genomic characterization uncovers novel biology.</title>
        <authorList>
            <person name="Wiegand S."/>
            <person name="Jogler M."/>
            <person name="Boedeker C."/>
            <person name="Pinto D."/>
            <person name="Vollmers J."/>
            <person name="Rivas-Marin E."/>
            <person name="Kohn T."/>
            <person name="Peeters S.H."/>
            <person name="Heuer A."/>
            <person name="Rast P."/>
            <person name="Oberbeckmann S."/>
            <person name="Bunk B."/>
            <person name="Jeske O."/>
            <person name="Meyerdierks A."/>
            <person name="Storesund J.E."/>
            <person name="Kallscheuer N."/>
            <person name="Luecker S."/>
            <person name="Lage O.M."/>
            <person name="Pohl T."/>
            <person name="Merkel B.J."/>
            <person name="Hornburger P."/>
            <person name="Mueller R.-W."/>
            <person name="Bruemmer F."/>
            <person name="Labrenz M."/>
            <person name="Spormann A.M."/>
            <person name="Op den Camp H."/>
            <person name="Overmann J."/>
            <person name="Amann R."/>
            <person name="Jetten M.S.M."/>
            <person name="Mascher T."/>
            <person name="Medema M.H."/>
            <person name="Devos D.P."/>
            <person name="Kaster A.-K."/>
            <person name="Ovreas L."/>
            <person name="Rohde M."/>
            <person name="Galperin M.Y."/>
            <person name="Jogler C."/>
        </authorList>
    </citation>
    <scope>NUCLEOTIDE SEQUENCE [LARGE SCALE GENOMIC DNA]</scope>
    <source>
        <strain evidence="9 10">Mal4</strain>
    </source>
</reference>
<evidence type="ECO:0000256" key="5">
    <source>
        <dbReference type="ARBA" id="ARBA00066346"/>
    </source>
</evidence>
<proteinExistence type="predicted"/>
<dbReference type="KEGG" id="mri:Mal4_56890"/>
<dbReference type="GO" id="GO:0000166">
    <property type="term" value="F:nucleotide binding"/>
    <property type="evidence" value="ECO:0007669"/>
    <property type="project" value="UniProtKB-KW"/>
</dbReference>
<evidence type="ECO:0000313" key="9">
    <source>
        <dbReference type="EMBL" id="QDU41323.1"/>
    </source>
</evidence>
<dbReference type="AlphaFoldDB" id="A0A517ZFQ4"/>
<evidence type="ECO:0000259" key="7">
    <source>
        <dbReference type="Pfam" id="PF21570"/>
    </source>
</evidence>
<gene>
    <name evidence="9" type="ORF">Mal4_56890</name>
</gene>
<comment type="cofactor">
    <cofactor evidence="1">
        <name>NAD(+)</name>
        <dbReference type="ChEBI" id="CHEBI:57540"/>
    </cofactor>
</comment>
<dbReference type="Proteomes" id="UP000320496">
    <property type="component" value="Chromosome"/>
</dbReference>
<dbReference type="Pfam" id="PF21570">
    <property type="entry name" value="ArgZ-like_C_2nd"/>
    <property type="match status" value="1"/>
</dbReference>
<dbReference type="NCBIfam" id="TIGR00300">
    <property type="entry name" value="TIGR00300 family protein"/>
    <property type="match status" value="1"/>
</dbReference>
<name>A0A517ZFQ4_9PLAN</name>
<dbReference type="RefSeq" id="WP_145372599.1">
    <property type="nucleotide sequence ID" value="NZ_CP036275.1"/>
</dbReference>
<keyword evidence="10" id="KW-1185">Reference proteome</keyword>
<feature type="domain" description="Arginine dihydrolase ArgZ/ArgE-like C-terminal first subdomain" evidence="8">
    <location>
        <begin position="116"/>
        <end position="199"/>
    </location>
</feature>
<evidence type="ECO:0000259" key="8">
    <source>
        <dbReference type="Pfam" id="PF21571"/>
    </source>
</evidence>
<dbReference type="GO" id="GO:0008473">
    <property type="term" value="F:ornithine cyclodeaminase activity"/>
    <property type="evidence" value="ECO:0007669"/>
    <property type="project" value="UniProtKB-EC"/>
</dbReference>
<dbReference type="Pfam" id="PF04455">
    <property type="entry name" value="Saccharop_dh_N"/>
    <property type="match status" value="1"/>
</dbReference>
<keyword evidence="2" id="KW-0547">Nucleotide-binding</keyword>
<keyword evidence="4" id="KW-0456">Lyase</keyword>
<dbReference type="Gene3D" id="3.30.70.2690">
    <property type="entry name" value="LOR/SDH bifunctional enzyme, conserved domain"/>
    <property type="match status" value="1"/>
</dbReference>
<dbReference type="Gene3D" id="3.40.50.10690">
    <property type="entry name" value="putative lor/sdh protein like domains"/>
    <property type="match status" value="1"/>
</dbReference>
<accession>A0A517ZFQ4</accession>
<dbReference type="InterPro" id="IPR005239">
    <property type="entry name" value="ArgZ/ArgE-like"/>
</dbReference>
<dbReference type="InterPro" id="IPR007545">
    <property type="entry name" value="LOR/SDH_bifunc_enz_cons_dom"/>
</dbReference>
<dbReference type="InterPro" id="IPR048963">
    <property type="entry name" value="ArgZ/ArgE-like_C_2nd"/>
</dbReference>
<dbReference type="InterPro" id="IPR048964">
    <property type="entry name" value="ArgZ/ArgE-like_C_1st"/>
</dbReference>
<dbReference type="InterPro" id="IPR043009">
    <property type="entry name" value="LOR/SDH_bifunc_enz_cons_dom_sf"/>
</dbReference>
<dbReference type="EC" id="4.3.1.12" evidence="5"/>
<evidence type="ECO:0000313" key="10">
    <source>
        <dbReference type="Proteomes" id="UP000320496"/>
    </source>
</evidence>
<feature type="domain" description="Arginine dihydrolase ArgZ/ArgE-like C-terminal second subdomain" evidence="7">
    <location>
        <begin position="201"/>
        <end position="412"/>
    </location>
</feature>
<evidence type="ECO:0000256" key="3">
    <source>
        <dbReference type="ARBA" id="ARBA00023027"/>
    </source>
</evidence>
<dbReference type="CDD" id="cd12144">
    <property type="entry name" value="SDH_N_domain"/>
    <property type="match status" value="1"/>
</dbReference>
<feature type="domain" description="LOR/SDH bifunctional enzyme conserved" evidence="6">
    <location>
        <begin position="16"/>
        <end position="114"/>
    </location>
</feature>
<dbReference type="EMBL" id="CP036275">
    <property type="protein sequence ID" value="QDU41323.1"/>
    <property type="molecule type" value="Genomic_DNA"/>
</dbReference>
<keyword evidence="3" id="KW-0520">NAD</keyword>
<organism evidence="9 10">
    <name type="scientific">Maioricimonas rarisocia</name>
    <dbReference type="NCBI Taxonomy" id="2528026"/>
    <lineage>
        <taxon>Bacteria</taxon>
        <taxon>Pseudomonadati</taxon>
        <taxon>Planctomycetota</taxon>
        <taxon>Planctomycetia</taxon>
        <taxon>Planctomycetales</taxon>
        <taxon>Planctomycetaceae</taxon>
        <taxon>Maioricimonas</taxon>
    </lineage>
</organism>
<evidence type="ECO:0000256" key="4">
    <source>
        <dbReference type="ARBA" id="ARBA00023239"/>
    </source>
</evidence>
<evidence type="ECO:0000256" key="2">
    <source>
        <dbReference type="ARBA" id="ARBA00022741"/>
    </source>
</evidence>
<sequence length="422" mass="45518">MSSNQTAGQHAGAGFSEEVELSGHIIDSLLLPKVLDEISSLGGEFEILQVQVGHGRRDPSYARLRISAESESLLDEILKEIGQHGAVPVSPDDCRLEAADMDGAFPEGFYCTTNEDTEVRISGAWIPVNDQEMDCGIVVDPNGPSARCVPMSDVQKGELTVIGRQGTRVRPVGRDASGHDAFSFMNSTVSSEKPKGVTVRDIARAMRAAREGDGRILIVAGPAVVHTGSRDHFSYLIEQDYVHRLFAGNALAAHDIEQSMFGTSLGISMSHGRAADEGHEHHLRSINRIRRLGGIRQAVETGALTEGIMYQCVKKDIPFVLAGSIRDDGPLPDVITDALEAQRTMRELSRGVTFCLMIATTLHSIATGNLLPARVKVVCVDINPATVTKLADRGTFQTIGVVTDVEPFLRVLVDELKSADST</sequence>
<dbReference type="OrthoDB" id="5386290at2"/>
<protein>
    <recommendedName>
        <fullName evidence="5">ornithine cyclodeaminase</fullName>
        <ecNumber evidence="5">4.3.1.12</ecNumber>
    </recommendedName>
</protein>
<dbReference type="Pfam" id="PF21571">
    <property type="entry name" value="ArgZ-like_C_1st"/>
    <property type="match status" value="1"/>
</dbReference>
<evidence type="ECO:0000259" key="6">
    <source>
        <dbReference type="Pfam" id="PF04455"/>
    </source>
</evidence>